<keyword evidence="4" id="KW-1185">Reference proteome</keyword>
<protein>
    <recommendedName>
        <fullName evidence="2">DM13 domain-containing protein</fullName>
    </recommendedName>
</protein>
<gene>
    <name evidence="3" type="ORF">GCM10007175_25490</name>
</gene>
<reference evidence="4" key="1">
    <citation type="journal article" date="2019" name="Int. J. Syst. Evol. Microbiol.">
        <title>The Global Catalogue of Microorganisms (GCM) 10K type strain sequencing project: providing services to taxonomists for standard genome sequencing and annotation.</title>
        <authorList>
            <consortium name="The Broad Institute Genomics Platform"/>
            <consortium name="The Broad Institute Genome Sequencing Center for Infectious Disease"/>
            <person name="Wu L."/>
            <person name="Ma J."/>
        </authorList>
    </citation>
    <scope>NUCLEOTIDE SEQUENCE [LARGE SCALE GENOMIC DNA]</scope>
    <source>
        <strain evidence="4">CGMCC 1.3601</strain>
    </source>
</reference>
<dbReference type="PROSITE" id="PS51549">
    <property type="entry name" value="DM13"/>
    <property type="match status" value="1"/>
</dbReference>
<evidence type="ECO:0000259" key="2">
    <source>
        <dbReference type="PROSITE" id="PS51549"/>
    </source>
</evidence>
<organism evidence="3 4">
    <name type="scientific">Pseudarthrobacter scleromae</name>
    <dbReference type="NCBI Taxonomy" id="158897"/>
    <lineage>
        <taxon>Bacteria</taxon>
        <taxon>Bacillati</taxon>
        <taxon>Actinomycetota</taxon>
        <taxon>Actinomycetes</taxon>
        <taxon>Micrococcales</taxon>
        <taxon>Micrococcaceae</taxon>
        <taxon>Pseudarthrobacter</taxon>
    </lineage>
</organism>
<evidence type="ECO:0000313" key="3">
    <source>
        <dbReference type="EMBL" id="GGI87140.1"/>
    </source>
</evidence>
<sequence>MGKRAAISAGLFVAAIALAVGLYLFQPWRLFTSSTVTEDIPAAAPAAVASQESSAEPSAPAASTTPSVPAAPAAPRELATGQLISHEHASSGTVRILEVADGSRILRLERLDTSDGPDLKVWLSDAPVIEGVAGWHVFDDGAYLDLGALKANKGDQNYEIPAAAALGDYTSVSIWCARFAVSFAAAELNT</sequence>
<evidence type="ECO:0000313" key="4">
    <source>
        <dbReference type="Proteomes" id="UP000658754"/>
    </source>
</evidence>
<feature type="region of interest" description="Disordered" evidence="1">
    <location>
        <begin position="47"/>
        <end position="72"/>
    </location>
</feature>
<dbReference type="InterPro" id="IPR019545">
    <property type="entry name" value="DM13_domain"/>
</dbReference>
<comment type="caution">
    <text evidence="3">The sequence shown here is derived from an EMBL/GenBank/DDBJ whole genome shotgun (WGS) entry which is preliminary data.</text>
</comment>
<dbReference type="Proteomes" id="UP000658754">
    <property type="component" value="Unassembled WGS sequence"/>
</dbReference>
<feature type="domain" description="DM13" evidence="2">
    <location>
        <begin position="76"/>
        <end position="189"/>
    </location>
</feature>
<evidence type="ECO:0000256" key="1">
    <source>
        <dbReference type="SAM" id="MobiDB-lite"/>
    </source>
</evidence>
<dbReference type="Pfam" id="PF10517">
    <property type="entry name" value="DM13"/>
    <property type="match status" value="1"/>
</dbReference>
<name>A0ABQ2CIC8_9MICC</name>
<dbReference type="EMBL" id="BMKV01000004">
    <property type="protein sequence ID" value="GGI87140.1"/>
    <property type="molecule type" value="Genomic_DNA"/>
</dbReference>
<accession>A0ABQ2CIC8</accession>
<proteinExistence type="predicted"/>
<dbReference type="RefSeq" id="WP_188730676.1">
    <property type="nucleotide sequence ID" value="NZ_BMKV01000004.1"/>
</dbReference>